<gene>
    <name evidence="2" type="ORF">GGR95_002265</name>
</gene>
<evidence type="ECO:0000259" key="1">
    <source>
        <dbReference type="Pfam" id="PF04993"/>
    </source>
</evidence>
<evidence type="ECO:0000313" key="3">
    <source>
        <dbReference type="Proteomes" id="UP000530268"/>
    </source>
</evidence>
<dbReference type="Pfam" id="PF04993">
    <property type="entry name" value="TfoX_N"/>
    <property type="match status" value="1"/>
</dbReference>
<keyword evidence="3" id="KW-1185">Reference proteome</keyword>
<accession>A0A7W6E8N4</accession>
<evidence type="ECO:0000313" key="2">
    <source>
        <dbReference type="EMBL" id="MBB3994617.1"/>
    </source>
</evidence>
<dbReference type="Gene3D" id="3.30.1460.30">
    <property type="entry name" value="YgaC/TfoX-N like chaperone"/>
    <property type="match status" value="1"/>
</dbReference>
<sequence length="109" mass="12023">MSLAAADMEFARELLSDIPDLTTRRMFGGMGIYSGDTIFALMMSDGRLMLKAAKGPFADKMAELGGEEWTYTRKNGATSAMPYWTLPDAYLDDPEEACALAREALEVLR</sequence>
<organism evidence="2 3">
    <name type="scientific">Sulfitobacter undariae</name>
    <dbReference type="NCBI Taxonomy" id="1563671"/>
    <lineage>
        <taxon>Bacteria</taxon>
        <taxon>Pseudomonadati</taxon>
        <taxon>Pseudomonadota</taxon>
        <taxon>Alphaproteobacteria</taxon>
        <taxon>Rhodobacterales</taxon>
        <taxon>Roseobacteraceae</taxon>
        <taxon>Sulfitobacter</taxon>
    </lineage>
</organism>
<protein>
    <submittedName>
        <fullName evidence="2">DNA transformation protein</fullName>
    </submittedName>
</protein>
<dbReference type="InterPro" id="IPR007076">
    <property type="entry name" value="TfoX_N"/>
</dbReference>
<proteinExistence type="predicted"/>
<dbReference type="RefSeq" id="WP_184565814.1">
    <property type="nucleotide sequence ID" value="NZ_JACIEI010000007.1"/>
</dbReference>
<comment type="caution">
    <text evidence="2">The sequence shown here is derived from an EMBL/GenBank/DDBJ whole genome shotgun (WGS) entry which is preliminary data.</text>
</comment>
<dbReference type="AlphaFoldDB" id="A0A7W6E8N4"/>
<dbReference type="Proteomes" id="UP000530268">
    <property type="component" value="Unassembled WGS sequence"/>
</dbReference>
<dbReference type="EMBL" id="JACIEI010000007">
    <property type="protein sequence ID" value="MBB3994617.1"/>
    <property type="molecule type" value="Genomic_DNA"/>
</dbReference>
<feature type="domain" description="TfoX N-terminal" evidence="1">
    <location>
        <begin position="13"/>
        <end position="106"/>
    </location>
</feature>
<name>A0A7W6E8N4_9RHOB</name>
<reference evidence="2 3" key="1">
    <citation type="submission" date="2020-08" db="EMBL/GenBank/DDBJ databases">
        <title>Genomic Encyclopedia of Type Strains, Phase IV (KMG-IV): sequencing the most valuable type-strain genomes for metagenomic binning, comparative biology and taxonomic classification.</title>
        <authorList>
            <person name="Goeker M."/>
        </authorList>
    </citation>
    <scope>NUCLEOTIDE SEQUENCE [LARGE SCALE GENOMIC DNA]</scope>
    <source>
        <strain evidence="2 3">DSM 102234</strain>
    </source>
</reference>
<dbReference type="SUPFAM" id="SSF159894">
    <property type="entry name" value="YgaC/TfoX-N like"/>
    <property type="match status" value="1"/>
</dbReference>